<organism evidence="2">
    <name type="scientific">Pseudogymnoascus destructans</name>
    <dbReference type="NCBI Taxonomy" id="655981"/>
    <lineage>
        <taxon>Eukaryota</taxon>
        <taxon>Fungi</taxon>
        <taxon>Dikarya</taxon>
        <taxon>Ascomycota</taxon>
        <taxon>Pezizomycotina</taxon>
        <taxon>Leotiomycetes</taxon>
        <taxon>Thelebolales</taxon>
        <taxon>Thelebolaceae</taxon>
        <taxon>Pseudogymnoascus</taxon>
    </lineage>
</organism>
<feature type="compositionally biased region" description="Polar residues" evidence="1">
    <location>
        <begin position="247"/>
        <end position="256"/>
    </location>
</feature>
<dbReference type="OrthoDB" id="3440302at2759"/>
<dbReference type="AlphaFoldDB" id="A0A176ZZX1"/>
<reference evidence="2" key="1">
    <citation type="submission" date="2016-03" db="EMBL/GenBank/DDBJ databases">
        <title>Updated assembly of Pseudogymnoascus destructans, the fungus causing white-nose syndrome of bats.</title>
        <authorList>
            <person name="Palmer J.M."/>
            <person name="Drees K.P."/>
            <person name="Foster J.T."/>
            <person name="Lindner D.L."/>
        </authorList>
    </citation>
    <scope>NUCLEOTIDE SEQUENCE [LARGE SCALE GENOMIC DNA]</scope>
    <source>
        <strain evidence="2">20631-21</strain>
    </source>
</reference>
<accession>A0A176ZZX1</accession>
<feature type="region of interest" description="Disordered" evidence="1">
    <location>
        <begin position="54"/>
        <end position="96"/>
    </location>
</feature>
<dbReference type="RefSeq" id="XP_024319690.1">
    <property type="nucleotide sequence ID" value="XM_024472742.1"/>
</dbReference>
<protein>
    <submittedName>
        <fullName evidence="2">Uncharacterized protein</fullName>
    </submittedName>
</protein>
<sequence length="279" mass="30325">MDETGLYWRMSPSKGFTTRSIPGQISVNHGSAQAAQEDSGACRHPSQALFRPDVWSPELESPATPTPFGPASVASTSRPRTVRPYRSPSVEDAPEEEEEVAAQLAAKEMRTALGWKLSARRPVPESVGPLRAGSRDCCVKCSVTYYNYPGQICWVPVGLDKCGDCLQGNHRCVPVGPDQKDALTALQLKADAYLNCCAVTRTLGWKMIRSPPVRLWPPSSFAQREFTTADKGKEPRTLKVKNKAVTPENSRTTSGSGFDPAEQAGKVADALAPNRIRDP</sequence>
<name>A0A176ZZX1_9PEZI</name>
<gene>
    <name evidence="2" type="ORF">VC83_09299</name>
</gene>
<proteinExistence type="predicted"/>
<feature type="region of interest" description="Disordered" evidence="1">
    <location>
        <begin position="229"/>
        <end position="279"/>
    </location>
</feature>
<dbReference type="EMBL" id="KV441426">
    <property type="protein sequence ID" value="OAF54383.1"/>
    <property type="molecule type" value="Genomic_DNA"/>
</dbReference>
<dbReference type="GeneID" id="36292334"/>
<evidence type="ECO:0000256" key="1">
    <source>
        <dbReference type="SAM" id="MobiDB-lite"/>
    </source>
</evidence>
<evidence type="ECO:0000313" key="2">
    <source>
        <dbReference type="EMBL" id="OAF54383.1"/>
    </source>
</evidence>
<dbReference type="Proteomes" id="UP000077154">
    <property type="component" value="Unassembled WGS sequence"/>
</dbReference>
<dbReference type="VEuPathDB" id="FungiDB:GMDG_08740"/>